<feature type="domain" description="Fido" evidence="1">
    <location>
        <begin position="5"/>
        <end position="128"/>
    </location>
</feature>
<dbReference type="InterPro" id="IPR006440">
    <property type="entry name" value="Doc"/>
</dbReference>
<sequence>MTKYLTEKQVVLSNQRVIEHYSPLEHSRLVSSSALNMIANLPEQYVFGKELYPTLIEKAAVIFVHLVKKHAFENANKRTAVFVLIAFLKLNHVKLVVRTQELVDFTVLVAVNPLTDESFKGYCEWLNERTEPL</sequence>
<organism evidence="2 3">
    <name type="scientific">Enterococcus columbae DSM 7374 = ATCC 51263</name>
    <dbReference type="NCBI Taxonomy" id="1121865"/>
    <lineage>
        <taxon>Bacteria</taxon>
        <taxon>Bacillati</taxon>
        <taxon>Bacillota</taxon>
        <taxon>Bacilli</taxon>
        <taxon>Lactobacillales</taxon>
        <taxon>Enterococcaceae</taxon>
        <taxon>Enterococcus</taxon>
    </lineage>
</organism>
<dbReference type="RefSeq" id="WP_016184444.1">
    <property type="nucleotide sequence ID" value="NZ_JXKI01000008.1"/>
</dbReference>
<dbReference type="InterPro" id="IPR053737">
    <property type="entry name" value="Type_II_TA_Toxin"/>
</dbReference>
<dbReference type="Pfam" id="PF02661">
    <property type="entry name" value="Fic"/>
    <property type="match status" value="1"/>
</dbReference>
<evidence type="ECO:0000259" key="1">
    <source>
        <dbReference type="PROSITE" id="PS51459"/>
    </source>
</evidence>
<dbReference type="PROSITE" id="PS51459">
    <property type="entry name" value="FIDO"/>
    <property type="match status" value="1"/>
</dbReference>
<accession>S1N466</accession>
<dbReference type="STRING" id="1121865.OMW_02363"/>
<protein>
    <recommendedName>
        <fullName evidence="1">Fido domain-containing protein</fullName>
    </recommendedName>
</protein>
<dbReference type="AlphaFoldDB" id="S1N466"/>
<evidence type="ECO:0000313" key="3">
    <source>
        <dbReference type="Proteomes" id="UP000014113"/>
    </source>
</evidence>
<keyword evidence="3" id="KW-1185">Reference proteome</keyword>
<dbReference type="Proteomes" id="UP000014113">
    <property type="component" value="Unassembled WGS sequence"/>
</dbReference>
<reference evidence="2 3" key="1">
    <citation type="submission" date="2013-03" db="EMBL/GenBank/DDBJ databases">
        <title>The Genome Sequence of Enterococcus columbae ATCC_51263 (PacBio/Illumina hybrid assembly).</title>
        <authorList>
            <consortium name="The Broad Institute Genomics Platform"/>
            <consortium name="The Broad Institute Genome Sequencing Center for Infectious Disease"/>
            <person name="Earl A."/>
            <person name="Russ C."/>
            <person name="Gilmore M."/>
            <person name="Surin D."/>
            <person name="Walker B."/>
            <person name="Young S."/>
            <person name="Zeng Q."/>
            <person name="Gargeya S."/>
            <person name="Fitzgerald M."/>
            <person name="Haas B."/>
            <person name="Abouelleil A."/>
            <person name="Allen A.W."/>
            <person name="Alvarado L."/>
            <person name="Arachchi H.M."/>
            <person name="Berlin A.M."/>
            <person name="Chapman S.B."/>
            <person name="Gainer-Dewar J."/>
            <person name="Goldberg J."/>
            <person name="Griggs A."/>
            <person name="Gujja S."/>
            <person name="Hansen M."/>
            <person name="Howarth C."/>
            <person name="Imamovic A."/>
            <person name="Ireland A."/>
            <person name="Larimer J."/>
            <person name="McCowan C."/>
            <person name="Murphy C."/>
            <person name="Pearson M."/>
            <person name="Poon T.W."/>
            <person name="Priest M."/>
            <person name="Roberts A."/>
            <person name="Saif S."/>
            <person name="Shea T."/>
            <person name="Sisk P."/>
            <person name="Sykes S."/>
            <person name="Wortman J."/>
            <person name="Nusbaum C."/>
            <person name="Birren B."/>
        </authorList>
    </citation>
    <scope>NUCLEOTIDE SEQUENCE [LARGE SCALE GENOMIC DNA]</scope>
    <source>
        <strain evidence="2 3">ATCC 51263</strain>
    </source>
</reference>
<dbReference type="GO" id="GO:0016301">
    <property type="term" value="F:kinase activity"/>
    <property type="evidence" value="ECO:0007669"/>
    <property type="project" value="InterPro"/>
</dbReference>
<dbReference type="InterPro" id="IPR003812">
    <property type="entry name" value="Fido"/>
</dbReference>
<proteinExistence type="predicted"/>
<dbReference type="Gene3D" id="1.20.120.1870">
    <property type="entry name" value="Fic/DOC protein, Fido domain"/>
    <property type="match status" value="1"/>
</dbReference>
<gene>
    <name evidence="2" type="ORF">I568_01574</name>
</gene>
<comment type="caution">
    <text evidence="2">The sequence shown here is derived from an EMBL/GenBank/DDBJ whole genome shotgun (WGS) entry which is preliminary data.</text>
</comment>
<dbReference type="OrthoDB" id="9802752at2"/>
<dbReference type="PANTHER" id="PTHR39426">
    <property type="entry name" value="HOMOLOGY TO DEATH-ON-CURING PROTEIN OF PHAGE P1"/>
    <property type="match status" value="1"/>
</dbReference>
<dbReference type="NCBIfam" id="TIGR01550">
    <property type="entry name" value="DOC_P1"/>
    <property type="match status" value="1"/>
</dbReference>
<dbReference type="PATRIC" id="fig|1121865.3.peg.2300"/>
<evidence type="ECO:0000313" key="2">
    <source>
        <dbReference type="EMBL" id="EOW83772.1"/>
    </source>
</evidence>
<dbReference type="eggNOG" id="COG3654">
    <property type="taxonomic scope" value="Bacteria"/>
</dbReference>
<name>S1N466_9ENTE</name>
<dbReference type="PANTHER" id="PTHR39426:SF1">
    <property type="entry name" value="HOMOLOGY TO DEATH-ON-CURING PROTEIN OF PHAGE P1"/>
    <property type="match status" value="1"/>
</dbReference>
<dbReference type="EMBL" id="ASWJ01000007">
    <property type="protein sequence ID" value="EOW83772.1"/>
    <property type="molecule type" value="Genomic_DNA"/>
</dbReference>